<reference evidence="2 3" key="1">
    <citation type="submission" date="2014-04" db="EMBL/GenBank/DDBJ databases">
        <title>Evolutionary Origins and Diversification of the Mycorrhizal Mutualists.</title>
        <authorList>
            <consortium name="DOE Joint Genome Institute"/>
            <consortium name="Mycorrhizal Genomics Consortium"/>
            <person name="Kohler A."/>
            <person name="Kuo A."/>
            <person name="Nagy L.G."/>
            <person name="Floudas D."/>
            <person name="Copeland A."/>
            <person name="Barry K.W."/>
            <person name="Cichocki N."/>
            <person name="Veneault-Fourrey C."/>
            <person name="LaButti K."/>
            <person name="Lindquist E.A."/>
            <person name="Lipzen A."/>
            <person name="Lundell T."/>
            <person name="Morin E."/>
            <person name="Murat C."/>
            <person name="Riley R."/>
            <person name="Ohm R."/>
            <person name="Sun H."/>
            <person name="Tunlid A."/>
            <person name="Henrissat B."/>
            <person name="Grigoriev I.V."/>
            <person name="Hibbett D.S."/>
            <person name="Martin F."/>
        </authorList>
    </citation>
    <scope>NUCLEOTIDE SEQUENCE [LARGE SCALE GENOMIC DNA]</scope>
    <source>
        <strain evidence="2 3">MD-312</strain>
    </source>
</reference>
<evidence type="ECO:0000256" key="1">
    <source>
        <dbReference type="SAM" id="MobiDB-lite"/>
    </source>
</evidence>
<organism evidence="2 3">
    <name type="scientific">Hydnomerulius pinastri MD-312</name>
    <dbReference type="NCBI Taxonomy" id="994086"/>
    <lineage>
        <taxon>Eukaryota</taxon>
        <taxon>Fungi</taxon>
        <taxon>Dikarya</taxon>
        <taxon>Basidiomycota</taxon>
        <taxon>Agaricomycotina</taxon>
        <taxon>Agaricomycetes</taxon>
        <taxon>Agaricomycetidae</taxon>
        <taxon>Boletales</taxon>
        <taxon>Boletales incertae sedis</taxon>
        <taxon>Leucogyrophana</taxon>
    </lineage>
</organism>
<keyword evidence="3" id="KW-1185">Reference proteome</keyword>
<dbReference type="Proteomes" id="UP000053820">
    <property type="component" value="Unassembled WGS sequence"/>
</dbReference>
<sequence>MPDQLSKKFRKLQVSDGVQKQYAKPSLGRSEAPQKPRRVPMKLKRPTQNRHMLQFYGFAVSREWVYEFGSQRMAKEYLERADELMVAAYTLQLLTWLTKIDTLVFEFVHNPGDAPPDSLTTSGQVLIVSVCRNDSEGYSERPPQRNMDRLEEIIGRGPARWWVDPEEF</sequence>
<feature type="compositionally biased region" description="Basic residues" evidence="1">
    <location>
        <begin position="35"/>
        <end position="44"/>
    </location>
</feature>
<dbReference type="OrthoDB" id="2681843at2759"/>
<dbReference type="AlphaFoldDB" id="A0A0C9WBY3"/>
<protein>
    <submittedName>
        <fullName evidence="2">Uncharacterized protein</fullName>
    </submittedName>
</protein>
<accession>A0A0C9WBY3</accession>
<evidence type="ECO:0000313" key="3">
    <source>
        <dbReference type="Proteomes" id="UP000053820"/>
    </source>
</evidence>
<dbReference type="EMBL" id="KN839864">
    <property type="protein sequence ID" value="KIJ61222.1"/>
    <property type="molecule type" value="Genomic_DNA"/>
</dbReference>
<proteinExistence type="predicted"/>
<dbReference type="HOGENOM" id="CLU_125567_1_0_1"/>
<gene>
    <name evidence="2" type="ORF">HYDPIDRAFT_116205</name>
</gene>
<name>A0A0C9WBY3_9AGAM</name>
<feature type="region of interest" description="Disordered" evidence="1">
    <location>
        <begin position="14"/>
        <end position="44"/>
    </location>
</feature>
<evidence type="ECO:0000313" key="2">
    <source>
        <dbReference type="EMBL" id="KIJ61222.1"/>
    </source>
</evidence>